<evidence type="ECO:0000313" key="14">
    <source>
        <dbReference type="EMBL" id="NOJ76807.1"/>
    </source>
</evidence>
<dbReference type="InterPro" id="IPR000209">
    <property type="entry name" value="Peptidase_S8/S53_dom"/>
</dbReference>
<keyword evidence="7 9" id="KW-0720">Serine protease</keyword>
<organism evidence="14 15">
    <name type="scientific">Myxococcus xanthus</name>
    <dbReference type="NCBI Taxonomy" id="34"/>
    <lineage>
        <taxon>Bacteria</taxon>
        <taxon>Pseudomonadati</taxon>
        <taxon>Myxococcota</taxon>
        <taxon>Myxococcia</taxon>
        <taxon>Myxococcales</taxon>
        <taxon>Cystobacterineae</taxon>
        <taxon>Myxococcaceae</taxon>
        <taxon>Myxococcus</taxon>
    </lineage>
</organism>
<dbReference type="Proteomes" id="UP000533080">
    <property type="component" value="Unassembled WGS sequence"/>
</dbReference>
<evidence type="ECO:0000256" key="1">
    <source>
        <dbReference type="ARBA" id="ARBA00004613"/>
    </source>
</evidence>
<dbReference type="SUPFAM" id="SSF52743">
    <property type="entry name" value="Subtilisin-like"/>
    <property type="match status" value="1"/>
</dbReference>
<evidence type="ECO:0000313" key="15">
    <source>
        <dbReference type="Proteomes" id="UP000533080"/>
    </source>
</evidence>
<evidence type="ECO:0000256" key="8">
    <source>
        <dbReference type="ARBA" id="ARBA00023145"/>
    </source>
</evidence>
<evidence type="ECO:0000256" key="12">
    <source>
        <dbReference type="SAM" id="SignalP"/>
    </source>
</evidence>
<gene>
    <name evidence="14" type="ORF">HNV28_00265</name>
</gene>
<feature type="compositionally biased region" description="Polar residues" evidence="11">
    <location>
        <begin position="43"/>
        <end position="57"/>
    </location>
</feature>
<dbReference type="InterPro" id="IPR022398">
    <property type="entry name" value="Peptidase_S8_His-AS"/>
</dbReference>
<dbReference type="GO" id="GO:0005576">
    <property type="term" value="C:extracellular region"/>
    <property type="evidence" value="ECO:0007669"/>
    <property type="project" value="UniProtKB-SubCell"/>
</dbReference>
<evidence type="ECO:0000256" key="11">
    <source>
        <dbReference type="SAM" id="MobiDB-lite"/>
    </source>
</evidence>
<feature type="chain" id="PRO_5031425703" evidence="12">
    <location>
        <begin position="35"/>
        <end position="869"/>
    </location>
</feature>
<evidence type="ECO:0000256" key="4">
    <source>
        <dbReference type="ARBA" id="ARBA00022670"/>
    </source>
</evidence>
<keyword evidence="5 12" id="KW-0732">Signal</keyword>
<reference evidence="14 15" key="1">
    <citation type="submission" date="2020-05" db="EMBL/GenBank/DDBJ databases">
        <authorList>
            <person name="Whitworth D."/>
        </authorList>
    </citation>
    <scope>NUCLEOTIDE SEQUENCE [LARGE SCALE GENOMIC DNA]</scope>
    <source>
        <strain evidence="14 15">AM005</strain>
    </source>
</reference>
<feature type="active site" description="Charge relay system" evidence="9">
    <location>
        <position position="300"/>
    </location>
</feature>
<dbReference type="PRINTS" id="PR00723">
    <property type="entry name" value="SUBTILISIN"/>
</dbReference>
<dbReference type="PROSITE" id="PS51892">
    <property type="entry name" value="SUBTILASE"/>
    <property type="match status" value="1"/>
</dbReference>
<dbReference type="InterPro" id="IPR015500">
    <property type="entry name" value="Peptidase_S8_subtilisin-rel"/>
</dbReference>
<keyword evidence="8" id="KW-0865">Zymogen</keyword>
<dbReference type="InterPro" id="IPR036852">
    <property type="entry name" value="Peptidase_S8/S53_dom_sf"/>
</dbReference>
<dbReference type="InterPro" id="IPR023827">
    <property type="entry name" value="Peptidase_S8_Asp-AS"/>
</dbReference>
<dbReference type="PROSITE" id="PS00136">
    <property type="entry name" value="SUBTILASE_ASP"/>
    <property type="match status" value="1"/>
</dbReference>
<dbReference type="CDD" id="cd07496">
    <property type="entry name" value="Peptidases_S8_13"/>
    <property type="match status" value="1"/>
</dbReference>
<keyword evidence="6 9" id="KW-0378">Hydrolase</keyword>
<evidence type="ECO:0000256" key="7">
    <source>
        <dbReference type="ARBA" id="ARBA00022825"/>
    </source>
</evidence>
<evidence type="ECO:0000259" key="13">
    <source>
        <dbReference type="Pfam" id="PF00082"/>
    </source>
</evidence>
<evidence type="ECO:0000256" key="10">
    <source>
        <dbReference type="RuleBase" id="RU003355"/>
    </source>
</evidence>
<feature type="active site" description="Charge relay system" evidence="9">
    <location>
        <position position="482"/>
    </location>
</feature>
<sequence length="869" mass="89836">MLGCRPFRFFRGVARMRRLLLMGLLLLSATSCSGDDEDPGEPSSRTGRIQGTLTPFRSSERSAGDGASQTVRSPFRAGELEKLKETLREMHAVRSREPRVAPKAVPGLRIIPSQPGAAPLERASREDPTIPGDVILRFEEAGLTPERVLAAVRRPGFRAVHKGYASEYVHLVGYEPLDGKAVTAAKTQEWAAQLAQVPGVTYAVRNERMRATAAPNDRGYSLQWHYPTLNLPAAWDLVPDATDVVVAVIDSGIVPHPDLTHVLPGYDMISDPQNAGDGDGRDSNPRDEGGDTPSGGSSWHGSHVAGTISADTNNQVGVAGVAWNARLLPVRVLGKKGGSSFDIAAAITWATGGEVPGVPDNPNPAKVVNMSLGGSAPPQALYQDAIDAALGRGAIIVVAAGNEDVDARNSTPCNQQNVICVGSTSLAGQRSSFSNYGVDVDVVASGGEMREDLNGDGYPDGVLSTVLDENGQPAYAFSQGTSMAAPHVAGVVALMAAAQPGLKAEVAERILKETATPLTNAQCPEGCGAGLVNARAALARVANVDPGTLDPQLNVTTSTLFFRGSGTQQLILSNVGGNRGGDLTVSASVSGPNASAVSFPQGNTVRVPAFGSASLSVAVDASGLAGGDTVVTLNLVGSGTAGSATVAVKIGVAGASNDLDALIAFVWQDAQGEWQASEDAIAIARASADYAYSISLAPRTYFALATIDDDQDGNFFEDGERTGYWRNVDSFEPLELGAGDRIENVSFDLIPLAPIDDDPALVVGSACGSSVDCPGGVCVTDYPGGYCSMDCTSSACPAGSRCYIVDSSSGLKACLATCAREVGTGQGDCRPGYVCYSDGTGSGTCQPNCRTSGLTCGLGRACMASGFCR</sequence>
<dbReference type="PANTHER" id="PTHR43806">
    <property type="entry name" value="PEPTIDASE S8"/>
    <property type="match status" value="1"/>
</dbReference>
<comment type="subcellular location">
    <subcellularLocation>
        <location evidence="1">Secreted</location>
    </subcellularLocation>
</comment>
<evidence type="ECO:0000256" key="3">
    <source>
        <dbReference type="ARBA" id="ARBA00022525"/>
    </source>
</evidence>
<feature type="region of interest" description="Disordered" evidence="11">
    <location>
        <begin position="32"/>
        <end position="74"/>
    </location>
</feature>
<dbReference type="GO" id="GO:0004252">
    <property type="term" value="F:serine-type endopeptidase activity"/>
    <property type="evidence" value="ECO:0007669"/>
    <property type="project" value="UniProtKB-UniRule"/>
</dbReference>
<evidence type="ECO:0000256" key="5">
    <source>
        <dbReference type="ARBA" id="ARBA00022729"/>
    </source>
</evidence>
<dbReference type="InterPro" id="IPR034176">
    <property type="entry name" value="Peptidases_S8_13"/>
</dbReference>
<comment type="caution">
    <text evidence="14">The sequence shown here is derived from an EMBL/GenBank/DDBJ whole genome shotgun (WGS) entry which is preliminary data.</text>
</comment>
<feature type="region of interest" description="Disordered" evidence="11">
    <location>
        <begin position="264"/>
        <end position="306"/>
    </location>
</feature>
<keyword evidence="3" id="KW-0964">Secreted</keyword>
<feature type="active site" description="Charge relay system" evidence="9">
    <location>
        <position position="250"/>
    </location>
</feature>
<evidence type="ECO:0000256" key="6">
    <source>
        <dbReference type="ARBA" id="ARBA00022801"/>
    </source>
</evidence>
<feature type="signal peptide" evidence="12">
    <location>
        <begin position="1"/>
        <end position="34"/>
    </location>
</feature>
<dbReference type="FunFam" id="3.40.50.200:FF:000022">
    <property type="entry name" value="Extracellular protease"/>
    <property type="match status" value="1"/>
</dbReference>
<dbReference type="AlphaFoldDB" id="A0A7Y4ICL2"/>
<dbReference type="Gene3D" id="3.40.50.200">
    <property type="entry name" value="Peptidase S8/S53 domain"/>
    <property type="match status" value="1"/>
</dbReference>
<dbReference type="GO" id="GO:0006508">
    <property type="term" value="P:proteolysis"/>
    <property type="evidence" value="ECO:0007669"/>
    <property type="project" value="UniProtKB-KW"/>
</dbReference>
<dbReference type="PROSITE" id="PS00137">
    <property type="entry name" value="SUBTILASE_HIS"/>
    <property type="match status" value="1"/>
</dbReference>
<accession>A0A7Y4ICL2</accession>
<evidence type="ECO:0000256" key="2">
    <source>
        <dbReference type="ARBA" id="ARBA00011073"/>
    </source>
</evidence>
<dbReference type="InterPro" id="IPR050131">
    <property type="entry name" value="Peptidase_S8_subtilisin-like"/>
</dbReference>
<keyword evidence="4 9" id="KW-0645">Protease</keyword>
<comment type="similarity">
    <text evidence="2 9 10">Belongs to the peptidase S8 family.</text>
</comment>
<dbReference type="PROSITE" id="PS00138">
    <property type="entry name" value="SUBTILASE_SER"/>
    <property type="match status" value="1"/>
</dbReference>
<proteinExistence type="inferred from homology"/>
<protein>
    <submittedName>
        <fullName evidence="14">S8 family serine peptidase</fullName>
    </submittedName>
</protein>
<evidence type="ECO:0000256" key="9">
    <source>
        <dbReference type="PROSITE-ProRule" id="PRU01240"/>
    </source>
</evidence>
<feature type="domain" description="Peptidase S8/S53" evidence="13">
    <location>
        <begin position="243"/>
        <end position="530"/>
    </location>
</feature>
<dbReference type="EMBL" id="JABFNT010000001">
    <property type="protein sequence ID" value="NOJ76807.1"/>
    <property type="molecule type" value="Genomic_DNA"/>
</dbReference>
<feature type="compositionally biased region" description="Basic and acidic residues" evidence="11">
    <location>
        <begin position="278"/>
        <end position="289"/>
    </location>
</feature>
<dbReference type="PANTHER" id="PTHR43806:SF11">
    <property type="entry name" value="CEREVISIN-RELATED"/>
    <property type="match status" value="1"/>
</dbReference>
<dbReference type="PROSITE" id="PS51257">
    <property type="entry name" value="PROKAR_LIPOPROTEIN"/>
    <property type="match status" value="1"/>
</dbReference>
<name>A0A7Y4ICL2_MYXXA</name>
<dbReference type="Pfam" id="PF00082">
    <property type="entry name" value="Peptidase_S8"/>
    <property type="match status" value="1"/>
</dbReference>
<dbReference type="InterPro" id="IPR023828">
    <property type="entry name" value="Peptidase_S8_Ser-AS"/>
</dbReference>